<dbReference type="OrthoDB" id="6637758at2"/>
<sequence>MLAVYQIHTFLYALLQQTQIALQQQEIQKFICTSSHSATQRLMLDRATTPLLLSALLFNRQMNRLKANESEQAAQVWKTLCLPLKQFPSSGRLLLNEKTNEPELKRRLTHLAVGLGGTELRVLRGFSWLVLYLFNGYEVCLLCLIESSLFSEEVLDAYFSQFLLI</sequence>
<dbReference type="RefSeq" id="WP_008812769.1">
    <property type="nucleotide sequence ID" value="NZ_CATYOV010000027.1"/>
</dbReference>
<comment type="caution">
    <text evidence="1">The sequence shown here is derived from an EMBL/GenBank/DDBJ whole genome shotgun (WGS) entry which is preliminary data.</text>
</comment>
<dbReference type="GeneID" id="69637744"/>
<dbReference type="Proteomes" id="UP000218796">
    <property type="component" value="Unassembled WGS sequence"/>
</dbReference>
<proteinExistence type="predicted"/>
<dbReference type="KEGG" id="hpar:AL518_18910"/>
<dbReference type="AlphaFoldDB" id="A0A2A2MGD4"/>
<organism evidence="1 2">
    <name type="scientific">Hafnia paralvei</name>
    <dbReference type="NCBI Taxonomy" id="546367"/>
    <lineage>
        <taxon>Bacteria</taxon>
        <taxon>Pseudomonadati</taxon>
        <taxon>Pseudomonadota</taxon>
        <taxon>Gammaproteobacteria</taxon>
        <taxon>Enterobacterales</taxon>
        <taxon>Hafniaceae</taxon>
        <taxon>Hafnia</taxon>
    </lineage>
</organism>
<keyword evidence="2" id="KW-1185">Reference proteome</keyword>
<evidence type="ECO:0000313" key="2">
    <source>
        <dbReference type="Proteomes" id="UP000218796"/>
    </source>
</evidence>
<reference evidence="1 2" key="1">
    <citation type="submission" date="2017-08" db="EMBL/GenBank/DDBJ databases">
        <title>Draft Genome Sequence of Hafnia alvei CITHA-6 Isolated from Raw Bovine Milk.</title>
        <authorList>
            <person name="Culligan E.P."/>
            <person name="Mcsweeney A."/>
            <person name="O'Doherty C."/>
            <person name="Gleeson E."/>
            <person name="O'Riordan D."/>
            <person name="Sleator R.D."/>
        </authorList>
    </citation>
    <scope>NUCLEOTIDE SEQUENCE [LARGE SCALE GENOMIC DNA]</scope>
    <source>
        <strain evidence="1 2">CITHA-6</strain>
    </source>
</reference>
<gene>
    <name evidence="1" type="ORF">CJD50_01450</name>
</gene>
<name>A0A2A2MGD4_9GAMM</name>
<protein>
    <submittedName>
        <fullName evidence="1">Uncharacterized protein</fullName>
    </submittedName>
</protein>
<evidence type="ECO:0000313" key="1">
    <source>
        <dbReference type="EMBL" id="PAV98177.1"/>
    </source>
</evidence>
<accession>A0A2A2MGD4</accession>
<dbReference type="EMBL" id="NQMS01000001">
    <property type="protein sequence ID" value="PAV98177.1"/>
    <property type="molecule type" value="Genomic_DNA"/>
</dbReference>